<evidence type="ECO:0000313" key="2">
    <source>
        <dbReference type="Proteomes" id="UP000248079"/>
    </source>
</evidence>
<evidence type="ECO:0008006" key="3">
    <source>
        <dbReference type="Google" id="ProtNLM"/>
    </source>
</evidence>
<accession>A0A2V4A0I7</accession>
<proteinExistence type="predicted"/>
<organism evidence="1 2">
    <name type="scientific">Marinifilum breve</name>
    <dbReference type="NCBI Taxonomy" id="2184082"/>
    <lineage>
        <taxon>Bacteria</taxon>
        <taxon>Pseudomonadati</taxon>
        <taxon>Bacteroidota</taxon>
        <taxon>Bacteroidia</taxon>
        <taxon>Marinilabiliales</taxon>
        <taxon>Marinifilaceae</taxon>
    </lineage>
</organism>
<gene>
    <name evidence="1" type="ORF">DF185_05085</name>
</gene>
<dbReference type="EMBL" id="QFLI01000002">
    <property type="protein sequence ID" value="PXY02023.1"/>
    <property type="molecule type" value="Genomic_DNA"/>
</dbReference>
<evidence type="ECO:0000313" key="1">
    <source>
        <dbReference type="EMBL" id="PXY02023.1"/>
    </source>
</evidence>
<comment type="caution">
    <text evidence="1">The sequence shown here is derived from an EMBL/GenBank/DDBJ whole genome shotgun (WGS) entry which is preliminary data.</text>
</comment>
<protein>
    <recommendedName>
        <fullName evidence="3">Adhesin domain-containing protein</fullName>
    </recommendedName>
</protein>
<sequence>MNTLNRLLIICFLITGALNLKAQNYELEVRQGDQICIENLLGEIKVEEHTGSKLIIETNYVQKIPARAKGLKPIYGSGLDDNTNIGINSSKEGSILTLTGLGKVTQHKYYFFKIPKGVNLKINCKSPFASSKTIEINNFSSEIEINTLMPSVKLDKVTGPVILDLINGNVDINFNRINQESPISISAINGTVDIKMPSNTPANIALSSINGEFYTDFDIKVDAKEKKGLSYVGGGNKIKAQINGGGVNFKVKTINNNIYLRKK</sequence>
<dbReference type="Proteomes" id="UP000248079">
    <property type="component" value="Unassembled WGS sequence"/>
</dbReference>
<reference evidence="1 2" key="1">
    <citation type="submission" date="2018-05" db="EMBL/GenBank/DDBJ databases">
        <title>Marinifilum breve JC075T sp. nov., a marine bacterium isolated from Yongle Blue Hole in the South China Sea.</title>
        <authorList>
            <person name="Fu T."/>
        </authorList>
    </citation>
    <scope>NUCLEOTIDE SEQUENCE [LARGE SCALE GENOMIC DNA]</scope>
    <source>
        <strain evidence="1 2">JC075</strain>
    </source>
</reference>
<dbReference type="RefSeq" id="WP_110359657.1">
    <property type="nucleotide sequence ID" value="NZ_QFLI01000002.1"/>
</dbReference>
<dbReference type="AlphaFoldDB" id="A0A2V4A0I7"/>
<dbReference type="OrthoDB" id="1114934at2"/>
<name>A0A2V4A0I7_9BACT</name>
<keyword evidence="2" id="KW-1185">Reference proteome</keyword>